<dbReference type="InterPro" id="IPR036291">
    <property type="entry name" value="NAD(P)-bd_dom_sf"/>
</dbReference>
<sequence>MRKIGIIGLGNVGALLANLLVAQQAADELVLIDSDADLALGLQNDLLDGMQSLSIQPNLKIQDYAALKDADVIVLAIGKAELLKEQRFAELTFVGETMRQIAPQIKQSGFDGILLNLANPNEATTAYLQYLTALPKNKVIGMGTVLDTARLQRAIADQVQVASSAVAGWVYGQHDGEAVPIWSTFTVNGQPLEKPVLGHKIDPHESEIQAKLNGWYAIKGQGQDVSGMALWAMRILRAILTDERVSLPVALYQPQYQSYLSFAAQIGRQGVGNYTLLPLRPLEADQLKVAAKSIQDQLNILLEAE</sequence>
<dbReference type="SUPFAM" id="SSF56327">
    <property type="entry name" value="LDH C-terminal domain-like"/>
    <property type="match status" value="1"/>
</dbReference>
<dbReference type="Gene3D" id="3.40.50.720">
    <property type="entry name" value="NAD(P)-binding Rossmann-like Domain"/>
    <property type="match status" value="1"/>
</dbReference>
<feature type="active site" description="Proton acceptor" evidence="2">
    <location>
        <position position="174"/>
    </location>
</feature>
<accession>A0AAJ1HWB5</accession>
<dbReference type="PIRSF" id="PIRSF000102">
    <property type="entry name" value="Lac_mal_DH"/>
    <property type="match status" value="1"/>
</dbReference>
<dbReference type="RefSeq" id="WP_272208412.1">
    <property type="nucleotide sequence ID" value="NZ_JAQOMV010000004.1"/>
</dbReference>
<dbReference type="GO" id="GO:0004459">
    <property type="term" value="F:L-lactate dehydrogenase (NAD+) activity"/>
    <property type="evidence" value="ECO:0007669"/>
    <property type="project" value="TreeGrafter"/>
</dbReference>
<dbReference type="Pfam" id="PF00056">
    <property type="entry name" value="Ldh_1_N"/>
    <property type="match status" value="1"/>
</dbReference>
<comment type="similarity">
    <text evidence="1">Belongs to the LDH/MDH superfamily. LDH family.</text>
</comment>
<feature type="domain" description="Lactate/malate dehydrogenase N-terminal" evidence="5">
    <location>
        <begin position="3"/>
        <end position="141"/>
    </location>
</feature>
<protein>
    <submittedName>
        <fullName evidence="7">NAD(P)-binding domain-containing protein</fullName>
    </submittedName>
</protein>
<dbReference type="InterPro" id="IPR015955">
    <property type="entry name" value="Lactate_DH/Glyco_Ohase_4_C"/>
</dbReference>
<evidence type="ECO:0000313" key="7">
    <source>
        <dbReference type="EMBL" id="MDC2830705.1"/>
    </source>
</evidence>
<evidence type="ECO:0000313" key="8">
    <source>
        <dbReference type="Proteomes" id="UP001220670"/>
    </source>
</evidence>
<evidence type="ECO:0000256" key="3">
    <source>
        <dbReference type="PIRSR" id="PIRSR000102-3"/>
    </source>
</evidence>
<dbReference type="AlphaFoldDB" id="A0AAJ1HWB5"/>
<evidence type="ECO:0000259" key="6">
    <source>
        <dbReference type="Pfam" id="PF02866"/>
    </source>
</evidence>
<evidence type="ECO:0000256" key="1">
    <source>
        <dbReference type="ARBA" id="ARBA00006054"/>
    </source>
</evidence>
<evidence type="ECO:0000256" key="2">
    <source>
        <dbReference type="PIRSR" id="PIRSR000102-1"/>
    </source>
</evidence>
<dbReference type="InterPro" id="IPR001557">
    <property type="entry name" value="L-lactate/malate_DH"/>
</dbReference>
<keyword evidence="3" id="KW-0520">NAD</keyword>
<proteinExistence type="inferred from homology"/>
<dbReference type="InterPro" id="IPR001236">
    <property type="entry name" value="Lactate/malate_DH_N"/>
</dbReference>
<dbReference type="Pfam" id="PF02866">
    <property type="entry name" value="Ldh_1_C"/>
    <property type="match status" value="1"/>
</dbReference>
<dbReference type="PANTHER" id="PTHR43128:SF31">
    <property type="entry name" value="L-LACTATE DEHYDROGENASE"/>
    <property type="match status" value="1"/>
</dbReference>
<organism evidence="7 8">
    <name type="scientific">Limosilactobacillus mucosae</name>
    <name type="common">Lactobacillus mucosae</name>
    <dbReference type="NCBI Taxonomy" id="97478"/>
    <lineage>
        <taxon>Bacteria</taxon>
        <taxon>Bacillati</taxon>
        <taxon>Bacillota</taxon>
        <taxon>Bacilli</taxon>
        <taxon>Lactobacillales</taxon>
        <taxon>Lactobacillaceae</taxon>
        <taxon>Limosilactobacillus</taxon>
    </lineage>
</organism>
<dbReference type="Gene3D" id="3.90.110.10">
    <property type="entry name" value="Lactate dehydrogenase/glycoside hydrolase, family 4, C-terminal"/>
    <property type="match status" value="1"/>
</dbReference>
<dbReference type="EMBL" id="JAQONE010000027">
    <property type="protein sequence ID" value="MDC2830705.1"/>
    <property type="molecule type" value="Genomic_DNA"/>
</dbReference>
<dbReference type="PRINTS" id="PR00086">
    <property type="entry name" value="LLDHDRGNASE"/>
</dbReference>
<feature type="domain" description="Lactate/malate dehydrogenase C-terminal" evidence="6">
    <location>
        <begin position="144"/>
        <end position="299"/>
    </location>
</feature>
<comment type="caution">
    <text evidence="7">The sequence shown here is derived from an EMBL/GenBank/DDBJ whole genome shotgun (WGS) entry which is preliminary data.</text>
</comment>
<keyword evidence="4" id="KW-0560">Oxidoreductase</keyword>
<reference evidence="7" key="1">
    <citation type="submission" date="2023-01" db="EMBL/GenBank/DDBJ databases">
        <title>Genome analysis of 13 Lactobacillus isolated from gut of wild boar.</title>
        <authorList>
            <person name="Papp P."/>
            <person name="Libisch B."/>
            <person name="Nagy T."/>
            <person name="Olasz F."/>
        </authorList>
    </citation>
    <scope>NUCLEOTIDE SEQUENCE</scope>
    <source>
        <strain evidence="7">F146</strain>
    </source>
</reference>
<dbReference type="SUPFAM" id="SSF51735">
    <property type="entry name" value="NAD(P)-binding Rossmann-fold domains"/>
    <property type="match status" value="1"/>
</dbReference>
<name>A0AAJ1HWB5_LIMMU</name>
<feature type="binding site" evidence="3">
    <location>
        <position position="33"/>
    </location>
    <ligand>
        <name>NAD(+)</name>
        <dbReference type="ChEBI" id="CHEBI:57540"/>
    </ligand>
</feature>
<dbReference type="Proteomes" id="UP001220670">
    <property type="component" value="Unassembled WGS sequence"/>
</dbReference>
<dbReference type="PANTHER" id="PTHR43128">
    <property type="entry name" value="L-2-HYDROXYCARBOXYLATE DEHYDROGENASE (NAD(P)(+))"/>
    <property type="match status" value="1"/>
</dbReference>
<gene>
    <name evidence="7" type="ORF">PO250_10520</name>
</gene>
<evidence type="ECO:0000259" key="5">
    <source>
        <dbReference type="Pfam" id="PF00056"/>
    </source>
</evidence>
<dbReference type="GO" id="GO:0006089">
    <property type="term" value="P:lactate metabolic process"/>
    <property type="evidence" value="ECO:0007669"/>
    <property type="project" value="TreeGrafter"/>
</dbReference>
<evidence type="ECO:0000256" key="4">
    <source>
        <dbReference type="RuleBase" id="RU003369"/>
    </source>
</evidence>
<dbReference type="InterPro" id="IPR022383">
    <property type="entry name" value="Lactate/malate_DH_C"/>
</dbReference>
<feature type="binding site" evidence="3">
    <location>
        <begin position="8"/>
        <end position="13"/>
    </location>
    <ligand>
        <name>NAD(+)</name>
        <dbReference type="ChEBI" id="CHEBI:57540"/>
    </ligand>
</feature>